<dbReference type="Gene3D" id="1.10.1660.10">
    <property type="match status" value="1"/>
</dbReference>
<gene>
    <name evidence="7" type="ORF">SAMN05421767_10168</name>
</gene>
<organism evidence="7 8">
    <name type="scientific">Granulicatella balaenopterae</name>
    <dbReference type="NCBI Taxonomy" id="137733"/>
    <lineage>
        <taxon>Bacteria</taxon>
        <taxon>Bacillati</taxon>
        <taxon>Bacillota</taxon>
        <taxon>Bacilli</taxon>
        <taxon>Lactobacillales</taxon>
        <taxon>Carnobacteriaceae</taxon>
        <taxon>Granulicatella</taxon>
    </lineage>
</organism>
<dbReference type="GO" id="GO:0003677">
    <property type="term" value="F:DNA binding"/>
    <property type="evidence" value="ECO:0007669"/>
    <property type="project" value="UniProtKB-KW"/>
</dbReference>
<evidence type="ECO:0000259" key="6">
    <source>
        <dbReference type="PROSITE" id="PS50937"/>
    </source>
</evidence>
<evidence type="ECO:0000256" key="3">
    <source>
        <dbReference type="ARBA" id="ARBA00023159"/>
    </source>
</evidence>
<dbReference type="EMBL" id="FOGF01000001">
    <property type="protein sequence ID" value="SEQ54343.1"/>
    <property type="molecule type" value="Genomic_DNA"/>
</dbReference>
<keyword evidence="2 7" id="KW-0238">DNA-binding</keyword>
<dbReference type="GO" id="GO:0003700">
    <property type="term" value="F:DNA-binding transcription factor activity"/>
    <property type="evidence" value="ECO:0007669"/>
    <property type="project" value="InterPro"/>
</dbReference>
<dbReference type="InterPro" id="IPR036244">
    <property type="entry name" value="TipA-like_antibiotic-bd"/>
</dbReference>
<keyword evidence="8" id="KW-1185">Reference proteome</keyword>
<dbReference type="AlphaFoldDB" id="A0A1H9GWG7"/>
<dbReference type="Gene3D" id="1.10.490.50">
    <property type="entry name" value="Antibiotic binding domain of TipA-like multidrug resistance regulators"/>
    <property type="match status" value="1"/>
</dbReference>
<dbReference type="PROSITE" id="PS50937">
    <property type="entry name" value="HTH_MERR_2"/>
    <property type="match status" value="1"/>
</dbReference>
<dbReference type="SUPFAM" id="SSF46955">
    <property type="entry name" value="Putative DNA-binding domain"/>
    <property type="match status" value="1"/>
</dbReference>
<evidence type="ECO:0000256" key="5">
    <source>
        <dbReference type="SAM" id="Coils"/>
    </source>
</evidence>
<evidence type="ECO:0000313" key="7">
    <source>
        <dbReference type="EMBL" id="SEQ54343.1"/>
    </source>
</evidence>
<keyword evidence="1" id="KW-0805">Transcription regulation</keyword>
<keyword evidence="3" id="KW-0010">Activator</keyword>
<evidence type="ECO:0000256" key="2">
    <source>
        <dbReference type="ARBA" id="ARBA00023125"/>
    </source>
</evidence>
<evidence type="ECO:0000313" key="8">
    <source>
        <dbReference type="Proteomes" id="UP000198556"/>
    </source>
</evidence>
<dbReference type="InterPro" id="IPR000551">
    <property type="entry name" value="MerR-type_HTH_dom"/>
</dbReference>
<dbReference type="STRING" id="137733.SAMN05421767_10168"/>
<dbReference type="SUPFAM" id="SSF89082">
    <property type="entry name" value="Antibiotic binding domain of TipA-like multidrug resistance regulators"/>
    <property type="match status" value="1"/>
</dbReference>
<dbReference type="SMART" id="SM00422">
    <property type="entry name" value="HTH_MERR"/>
    <property type="match status" value="1"/>
</dbReference>
<dbReference type="Pfam" id="PF13411">
    <property type="entry name" value="MerR_1"/>
    <property type="match status" value="1"/>
</dbReference>
<protein>
    <submittedName>
        <fullName evidence="7">DNA-binding transcriptional regulator, MerR family</fullName>
    </submittedName>
</protein>
<dbReference type="PANTHER" id="PTHR30204">
    <property type="entry name" value="REDOX-CYCLING DRUG-SENSING TRANSCRIPTIONAL ACTIVATOR SOXR"/>
    <property type="match status" value="1"/>
</dbReference>
<reference evidence="7 8" key="1">
    <citation type="submission" date="2016-10" db="EMBL/GenBank/DDBJ databases">
        <authorList>
            <person name="de Groot N.N."/>
        </authorList>
    </citation>
    <scope>NUCLEOTIDE SEQUENCE [LARGE SCALE GENOMIC DNA]</scope>
    <source>
        <strain evidence="7 8">DSM 15827</strain>
    </source>
</reference>
<dbReference type="CDD" id="cd01106">
    <property type="entry name" value="HTH_TipAL-Mta"/>
    <property type="match status" value="1"/>
</dbReference>
<dbReference type="Pfam" id="PF07739">
    <property type="entry name" value="TipAS"/>
    <property type="match status" value="1"/>
</dbReference>
<proteinExistence type="predicted"/>
<evidence type="ECO:0000256" key="1">
    <source>
        <dbReference type="ARBA" id="ARBA00023015"/>
    </source>
</evidence>
<feature type="coiled-coil region" evidence="5">
    <location>
        <begin position="61"/>
        <end position="102"/>
    </location>
</feature>
<dbReference type="InterPro" id="IPR009061">
    <property type="entry name" value="DNA-bd_dom_put_sf"/>
</dbReference>
<dbReference type="PANTHER" id="PTHR30204:SF90">
    <property type="entry name" value="HTH-TYPE TRANSCRIPTIONAL ACTIVATOR MTA"/>
    <property type="match status" value="1"/>
</dbReference>
<dbReference type="Proteomes" id="UP000198556">
    <property type="component" value="Unassembled WGS sequence"/>
</dbReference>
<keyword evidence="5" id="KW-0175">Coiled coil</keyword>
<evidence type="ECO:0000256" key="4">
    <source>
        <dbReference type="ARBA" id="ARBA00023163"/>
    </source>
</evidence>
<dbReference type="OrthoDB" id="9814833at2"/>
<name>A0A1H9GWG7_9LACT</name>
<dbReference type="InterPro" id="IPR047057">
    <property type="entry name" value="MerR_fam"/>
</dbReference>
<dbReference type="InterPro" id="IPR012925">
    <property type="entry name" value="TipAS_dom"/>
</dbReference>
<sequence length="226" mass="26245">MRTLQHYDRIGLLEPKKDEKGYRFYSDEDIDLLQTILFYKYLGFSLKEIKELVDCEDATRLNHLKHQLVLLQNEKKRLITLVATLEKTIESEERSFEMSNEEKFVGFTVQDNAKYQHCAIKEYGEEMVLKSNSTIIIDVINRLFIEFAQNMSEGLSAISKENGDLVAELYQVICENAFDCTLEDFSGIAYAYVKNPEFSKNINQFGEGVSQYICDAVQEFVSKHIR</sequence>
<feature type="domain" description="HTH merR-type" evidence="6">
    <location>
        <begin position="1"/>
        <end position="55"/>
    </location>
</feature>
<accession>A0A1H9GWG7</accession>
<keyword evidence="4" id="KW-0804">Transcription</keyword>